<dbReference type="SUPFAM" id="SSF52833">
    <property type="entry name" value="Thioredoxin-like"/>
    <property type="match status" value="1"/>
</dbReference>
<proteinExistence type="predicted"/>
<dbReference type="InterPro" id="IPR001853">
    <property type="entry name" value="DSBA-like_thioredoxin_dom"/>
</dbReference>
<dbReference type="Gene3D" id="3.40.30.10">
    <property type="entry name" value="Glutaredoxin"/>
    <property type="match status" value="1"/>
</dbReference>
<dbReference type="GO" id="GO:0016491">
    <property type="term" value="F:oxidoreductase activity"/>
    <property type="evidence" value="ECO:0007669"/>
    <property type="project" value="InterPro"/>
</dbReference>
<dbReference type="eggNOG" id="COG2761">
    <property type="taxonomic scope" value="Bacteria"/>
</dbReference>
<sequence length="221" mass="23827">MTVTPIDPPSVRIDFVSDVACPWCAVGLNALEQAIADLSGAVQVDLHFQPFELNPQMAAEGEDADEHLARKYGLDAAQLAQNREVLRQRGADVGFTFGRRGRVVNTFDAHRLLHWAGEQSPALQRALKHALLRAYFTDGRDVSDSAVLVDVATSVGLDAAGAAAILASDAFVAQVREQEQVYQARGIRAVPSVILNDRHLIQGGQPPELFARALRQVAGVA</sequence>
<gene>
    <name evidence="2" type="ORF">N800_07650</name>
</gene>
<evidence type="ECO:0000313" key="2">
    <source>
        <dbReference type="EMBL" id="KGM53392.1"/>
    </source>
</evidence>
<dbReference type="Proteomes" id="UP000029998">
    <property type="component" value="Unassembled WGS sequence"/>
</dbReference>
<comment type="caution">
    <text evidence="2">The sequence shown here is derived from an EMBL/GenBank/DDBJ whole genome shotgun (WGS) entry which is preliminary data.</text>
</comment>
<dbReference type="Pfam" id="PF01323">
    <property type="entry name" value="DSBA"/>
    <property type="match status" value="1"/>
</dbReference>
<organism evidence="2 3">
    <name type="scientific">Lysobacter daejeonensis GH1-9</name>
    <dbReference type="NCBI Taxonomy" id="1385517"/>
    <lineage>
        <taxon>Bacteria</taxon>
        <taxon>Pseudomonadati</taxon>
        <taxon>Pseudomonadota</taxon>
        <taxon>Gammaproteobacteria</taxon>
        <taxon>Lysobacterales</taxon>
        <taxon>Lysobacteraceae</taxon>
        <taxon>Aerolutibacter</taxon>
    </lineage>
</organism>
<dbReference type="CDD" id="cd03024">
    <property type="entry name" value="DsbA_FrnE"/>
    <property type="match status" value="1"/>
</dbReference>
<reference evidence="2 3" key="1">
    <citation type="submission" date="2013-08" db="EMBL/GenBank/DDBJ databases">
        <title>Genome sequencing of Lysobacter.</title>
        <authorList>
            <person name="Zhang S."/>
            <person name="Wang G."/>
        </authorList>
    </citation>
    <scope>NUCLEOTIDE SEQUENCE [LARGE SCALE GENOMIC DNA]</scope>
    <source>
        <strain evidence="2 3">GH1-9</strain>
    </source>
</reference>
<dbReference type="OrthoDB" id="9799122at2"/>
<protein>
    <submittedName>
        <fullName evidence="2">DSBA oxidoreductase</fullName>
    </submittedName>
</protein>
<dbReference type="STRING" id="1385517.N800_07650"/>
<name>A0A0A0EWA1_9GAMM</name>
<feature type="domain" description="DSBA-like thioredoxin" evidence="1">
    <location>
        <begin position="13"/>
        <end position="214"/>
    </location>
</feature>
<dbReference type="PANTHER" id="PTHR13887">
    <property type="entry name" value="GLUTATHIONE S-TRANSFERASE KAPPA"/>
    <property type="match status" value="1"/>
</dbReference>
<dbReference type="AlphaFoldDB" id="A0A0A0EWA1"/>
<keyword evidence="3" id="KW-1185">Reference proteome</keyword>
<evidence type="ECO:0000313" key="3">
    <source>
        <dbReference type="Proteomes" id="UP000029998"/>
    </source>
</evidence>
<dbReference type="EMBL" id="AVPU01000030">
    <property type="protein sequence ID" value="KGM53392.1"/>
    <property type="molecule type" value="Genomic_DNA"/>
</dbReference>
<dbReference type="RefSeq" id="WP_036139380.1">
    <property type="nucleotide sequence ID" value="NZ_AVPU01000030.1"/>
</dbReference>
<dbReference type="PANTHER" id="PTHR13887:SF41">
    <property type="entry name" value="THIOREDOXIN SUPERFAMILY PROTEIN"/>
    <property type="match status" value="1"/>
</dbReference>
<dbReference type="InterPro" id="IPR036249">
    <property type="entry name" value="Thioredoxin-like_sf"/>
</dbReference>
<evidence type="ECO:0000259" key="1">
    <source>
        <dbReference type="Pfam" id="PF01323"/>
    </source>
</evidence>
<accession>A0A0A0EWA1</accession>